<dbReference type="InterPro" id="IPR020449">
    <property type="entry name" value="Tscrpt_reg_AraC-type_HTH"/>
</dbReference>
<evidence type="ECO:0000259" key="4">
    <source>
        <dbReference type="PROSITE" id="PS01124"/>
    </source>
</evidence>
<sequence length="326" mass="37514">MEEKRRKTKNTLSCLIPIHEMIGIETGSSVSEWITKKQYKILPELGRGTIEVYSFEDIYISIKKLSLENDLILSMNNDYEGKHLSFLIKGETILTNSRNGNEYIYADQDSYLLNFTNFKGDIKVSGGKIHHEVNIKLSDEFLLKHDLNNDTFFKRIGDPDGHVIIPMTNELYSIISDVTKRAYKGISYKIFLESKILELIAIQIDNYKTRKNIGVKVNTSCTIKKLYSITQILRERMNENLSIKSLCKEVGLNEYILKKEFKRVFGTSVGAYALKVKMQKAKELLEGTEVPIYEISETIGYKNATHFSAAFKRFHGISPKKLRDRL</sequence>
<dbReference type="EMBL" id="FPAG01000010">
    <property type="protein sequence ID" value="SFT14355.1"/>
    <property type="molecule type" value="Genomic_DNA"/>
</dbReference>
<name>A0A1I6VKV4_9FLAO</name>
<dbReference type="RefSeq" id="WP_074980087.1">
    <property type="nucleotide sequence ID" value="NZ_FPAG01000010.1"/>
</dbReference>
<dbReference type="Pfam" id="PF12833">
    <property type="entry name" value="HTH_18"/>
    <property type="match status" value="1"/>
</dbReference>
<dbReference type="InterPro" id="IPR018062">
    <property type="entry name" value="HTH_AraC-typ_CS"/>
</dbReference>
<dbReference type="OrthoDB" id="799767at2"/>
<evidence type="ECO:0000313" key="6">
    <source>
        <dbReference type="Proteomes" id="UP000183209"/>
    </source>
</evidence>
<dbReference type="InterPro" id="IPR053142">
    <property type="entry name" value="PchR_regulatory_protein"/>
</dbReference>
<dbReference type="GO" id="GO:0003700">
    <property type="term" value="F:DNA-binding transcription factor activity"/>
    <property type="evidence" value="ECO:0007669"/>
    <property type="project" value="InterPro"/>
</dbReference>
<dbReference type="SUPFAM" id="SSF46689">
    <property type="entry name" value="Homeodomain-like"/>
    <property type="match status" value="2"/>
</dbReference>
<protein>
    <submittedName>
        <fullName evidence="5">AraC-type DNA-binding protein</fullName>
    </submittedName>
</protein>
<reference evidence="5 6" key="1">
    <citation type="submission" date="2016-10" db="EMBL/GenBank/DDBJ databases">
        <authorList>
            <person name="de Groot N.N."/>
        </authorList>
    </citation>
    <scope>NUCLEOTIDE SEQUENCE [LARGE SCALE GENOMIC DNA]</scope>
    <source>
        <strain evidence="5 6">CGMCC 1.6114</strain>
    </source>
</reference>
<dbReference type="InterPro" id="IPR018060">
    <property type="entry name" value="HTH_AraC"/>
</dbReference>
<dbReference type="AlphaFoldDB" id="A0A1I6VKV4"/>
<feature type="domain" description="HTH araC/xylS-type" evidence="4">
    <location>
        <begin position="227"/>
        <end position="325"/>
    </location>
</feature>
<dbReference type="PANTHER" id="PTHR47893:SF1">
    <property type="entry name" value="REGULATORY PROTEIN PCHR"/>
    <property type="match status" value="1"/>
</dbReference>
<dbReference type="Proteomes" id="UP000183209">
    <property type="component" value="Unassembled WGS sequence"/>
</dbReference>
<organism evidence="5 6">
    <name type="scientific">Zhouia amylolytica</name>
    <dbReference type="NCBI Taxonomy" id="376730"/>
    <lineage>
        <taxon>Bacteria</taxon>
        <taxon>Pseudomonadati</taxon>
        <taxon>Bacteroidota</taxon>
        <taxon>Flavobacteriia</taxon>
        <taxon>Flavobacteriales</taxon>
        <taxon>Flavobacteriaceae</taxon>
        <taxon>Zhouia</taxon>
    </lineage>
</organism>
<dbReference type="PANTHER" id="PTHR47893">
    <property type="entry name" value="REGULATORY PROTEIN PCHR"/>
    <property type="match status" value="1"/>
</dbReference>
<proteinExistence type="predicted"/>
<dbReference type="SMART" id="SM00342">
    <property type="entry name" value="HTH_ARAC"/>
    <property type="match status" value="1"/>
</dbReference>
<keyword evidence="1" id="KW-0805">Transcription regulation</keyword>
<dbReference type="InterPro" id="IPR009057">
    <property type="entry name" value="Homeodomain-like_sf"/>
</dbReference>
<dbReference type="PRINTS" id="PR00032">
    <property type="entry name" value="HTHARAC"/>
</dbReference>
<keyword evidence="2 5" id="KW-0238">DNA-binding</keyword>
<evidence type="ECO:0000256" key="2">
    <source>
        <dbReference type="ARBA" id="ARBA00023125"/>
    </source>
</evidence>
<dbReference type="GO" id="GO:0043565">
    <property type="term" value="F:sequence-specific DNA binding"/>
    <property type="evidence" value="ECO:0007669"/>
    <property type="project" value="InterPro"/>
</dbReference>
<keyword evidence="3" id="KW-0804">Transcription</keyword>
<dbReference type="Gene3D" id="1.10.10.60">
    <property type="entry name" value="Homeodomain-like"/>
    <property type="match status" value="2"/>
</dbReference>
<evidence type="ECO:0000313" key="5">
    <source>
        <dbReference type="EMBL" id="SFT14355.1"/>
    </source>
</evidence>
<dbReference type="PROSITE" id="PS00041">
    <property type="entry name" value="HTH_ARAC_FAMILY_1"/>
    <property type="match status" value="1"/>
</dbReference>
<accession>A0A1I6VKV4</accession>
<dbReference type="PROSITE" id="PS01124">
    <property type="entry name" value="HTH_ARAC_FAMILY_2"/>
    <property type="match status" value="1"/>
</dbReference>
<gene>
    <name evidence="5" type="ORF">SAMN04487906_3194</name>
</gene>
<evidence type="ECO:0000256" key="3">
    <source>
        <dbReference type="ARBA" id="ARBA00023163"/>
    </source>
</evidence>
<evidence type="ECO:0000256" key="1">
    <source>
        <dbReference type="ARBA" id="ARBA00023015"/>
    </source>
</evidence>